<gene>
    <name evidence="1" type="ORF">TU35_007855</name>
</gene>
<reference evidence="1" key="1">
    <citation type="submission" date="2024-07" db="EMBL/GenBank/DDBJ databases">
        <title>Metagenome and Metagenome-Assembled Genomes of Archaea from a hot spring from the geothermal field of Los Azufres, Mexico.</title>
        <authorList>
            <person name="Marin-Paredes R."/>
            <person name="Martinez-Romero E."/>
            <person name="Servin-Garciduenas L.E."/>
        </authorList>
    </citation>
    <scope>NUCLEOTIDE SEQUENCE</scope>
</reference>
<comment type="caution">
    <text evidence="1">The sequence shown here is derived from an EMBL/GenBank/DDBJ whole genome shotgun (WGS) entry which is preliminary data.</text>
</comment>
<name>A0ACC6V2A3_9CREN</name>
<dbReference type="Proteomes" id="UP000033636">
    <property type="component" value="Unassembled WGS sequence"/>
</dbReference>
<accession>A0ACC6V2A3</accession>
<organism evidence="1 2">
    <name type="scientific">Thermoproteus sp. AZ2</name>
    <dbReference type="NCBI Taxonomy" id="1609232"/>
    <lineage>
        <taxon>Archaea</taxon>
        <taxon>Thermoproteota</taxon>
        <taxon>Thermoprotei</taxon>
        <taxon>Thermoproteales</taxon>
        <taxon>Thermoproteaceae</taxon>
        <taxon>Thermoproteus</taxon>
    </lineage>
</organism>
<sequence length="357" mass="38682">MFRVEIPRGSSLLIDGPAVIEALEGPCRVFGAEVKRLEVPRYRRYPVEGPCYLAVEGGSAIFLEGRAVPEDWDLDLSGSALIAGPTDSGKSSLATYLLNRAVAEGRYVCVVDADVGQSDIGPPGLISYSCTAAKTPHISLLEPLGAFFLGSTNLAGLEELALAGVVATYAEAKARYPHLIIINTPGWAAGRGLQLLWAIKAAVRPDVVLGLGGVQLGGRALSTPAAVRARDREERAAIRSAQYARFLKGLRRISASAEALKFPCRWERGVLSCLWADYEPGDVEEPKREEGRRYKVPKERLRGLFAALYRRGELAGFGVVVELGEEVRLEAATDDFDEVRAGKIRVRRDGLELEPLP</sequence>
<evidence type="ECO:0000313" key="1">
    <source>
        <dbReference type="EMBL" id="MFB6491135.1"/>
    </source>
</evidence>
<protein>
    <submittedName>
        <fullName evidence="1">Clp1/GlmU family protein</fullName>
    </submittedName>
</protein>
<evidence type="ECO:0000313" key="2">
    <source>
        <dbReference type="Proteomes" id="UP000033636"/>
    </source>
</evidence>
<dbReference type="EMBL" id="JZWT02000022">
    <property type="protein sequence ID" value="MFB6491135.1"/>
    <property type="molecule type" value="Genomic_DNA"/>
</dbReference>
<proteinExistence type="predicted"/>